<feature type="coiled-coil region" evidence="1">
    <location>
        <begin position="62"/>
        <end position="96"/>
    </location>
</feature>
<proteinExistence type="predicted"/>
<accession>A0A9W9HUW0</accession>
<dbReference type="EMBL" id="JAPQKO010000006">
    <property type="protein sequence ID" value="KAJ5156381.1"/>
    <property type="molecule type" value="Genomic_DNA"/>
</dbReference>
<sequence>MAGMIVIGQQAISTVAYDLKMTKQRREHEERMRVLGRELKERELIEKQDKEHVDYYKNEDELRDINRKQEKHDLEMQELRQKIETGARSLREQKDKDFEPRMKPRIDAINDNLKDCDSFKSKNSDLQAGWKALEAKDLSSEERKDKQQQVYKMIKDLEKESAQEVKDYGKLKKFIGEEKMAEFNFQNAISESEKKNQRRGLRRSSPQLMEEINTSCETEFCHRKWYTRSYPDLGKREAEPHEVLHDFHITPAEFDFDESSAFEKRDIDLDCQPIQDGLYGRIIAQAGGDESSALALGLLPPDAFAELLAKDIEKIGYVDVQGHKSANGSHRTR</sequence>
<keyword evidence="3" id="KW-1185">Reference proteome</keyword>
<protein>
    <submittedName>
        <fullName evidence="2">Uncharacterized protein</fullName>
    </submittedName>
</protein>
<dbReference type="OrthoDB" id="10665808at2759"/>
<name>A0A9W9HUW0_9EURO</name>
<gene>
    <name evidence="2" type="ORF">N7492_009184</name>
</gene>
<organism evidence="2 3">
    <name type="scientific">Penicillium capsulatum</name>
    <dbReference type="NCBI Taxonomy" id="69766"/>
    <lineage>
        <taxon>Eukaryota</taxon>
        <taxon>Fungi</taxon>
        <taxon>Dikarya</taxon>
        <taxon>Ascomycota</taxon>
        <taxon>Pezizomycotina</taxon>
        <taxon>Eurotiomycetes</taxon>
        <taxon>Eurotiomycetidae</taxon>
        <taxon>Eurotiales</taxon>
        <taxon>Aspergillaceae</taxon>
        <taxon>Penicillium</taxon>
    </lineage>
</organism>
<reference evidence="2" key="1">
    <citation type="submission" date="2022-11" db="EMBL/GenBank/DDBJ databases">
        <authorList>
            <person name="Petersen C."/>
        </authorList>
    </citation>
    <scope>NUCLEOTIDE SEQUENCE</scope>
    <source>
        <strain evidence="2">IBT 21917</strain>
    </source>
</reference>
<comment type="caution">
    <text evidence="2">The sequence shown here is derived from an EMBL/GenBank/DDBJ whole genome shotgun (WGS) entry which is preliminary data.</text>
</comment>
<dbReference type="AlphaFoldDB" id="A0A9W9HUW0"/>
<reference evidence="2" key="2">
    <citation type="journal article" date="2023" name="IMA Fungus">
        <title>Comparative genomic study of the Penicillium genus elucidates a diverse pangenome and 15 lateral gene transfer events.</title>
        <authorList>
            <person name="Petersen C."/>
            <person name="Sorensen T."/>
            <person name="Nielsen M.R."/>
            <person name="Sondergaard T.E."/>
            <person name="Sorensen J.L."/>
            <person name="Fitzpatrick D.A."/>
            <person name="Frisvad J.C."/>
            <person name="Nielsen K.L."/>
        </authorList>
    </citation>
    <scope>NUCLEOTIDE SEQUENCE</scope>
    <source>
        <strain evidence="2">IBT 21917</strain>
    </source>
</reference>
<dbReference type="Proteomes" id="UP001146351">
    <property type="component" value="Unassembled WGS sequence"/>
</dbReference>
<evidence type="ECO:0000256" key="1">
    <source>
        <dbReference type="SAM" id="Coils"/>
    </source>
</evidence>
<evidence type="ECO:0000313" key="2">
    <source>
        <dbReference type="EMBL" id="KAJ5156381.1"/>
    </source>
</evidence>
<keyword evidence="1" id="KW-0175">Coiled coil</keyword>
<evidence type="ECO:0000313" key="3">
    <source>
        <dbReference type="Proteomes" id="UP001146351"/>
    </source>
</evidence>